<protein>
    <submittedName>
        <fullName evidence="1">Uncharacterized protein</fullName>
    </submittedName>
</protein>
<name>A0A4Z1KBF3_9HELO</name>
<reference evidence="1 2" key="1">
    <citation type="submission" date="2017-12" db="EMBL/GenBank/DDBJ databases">
        <title>Comparative genomics of Botrytis spp.</title>
        <authorList>
            <person name="Valero-Jimenez C.A."/>
            <person name="Tapia P."/>
            <person name="Veloso J."/>
            <person name="Silva-Moreno E."/>
            <person name="Staats M."/>
            <person name="Valdes J.H."/>
            <person name="Van Kan J.A.L."/>
        </authorList>
    </citation>
    <scope>NUCLEOTIDE SEQUENCE [LARGE SCALE GENOMIC DNA]</scope>
    <source>
        <strain evidence="1 2">MUCL3349</strain>
    </source>
</reference>
<accession>A0A4Z1KBF3</accession>
<organism evidence="1 2">
    <name type="scientific">Botrytis porri</name>
    <dbReference type="NCBI Taxonomy" id="87229"/>
    <lineage>
        <taxon>Eukaryota</taxon>
        <taxon>Fungi</taxon>
        <taxon>Dikarya</taxon>
        <taxon>Ascomycota</taxon>
        <taxon>Pezizomycotina</taxon>
        <taxon>Leotiomycetes</taxon>
        <taxon>Helotiales</taxon>
        <taxon>Sclerotiniaceae</taxon>
        <taxon>Botrytis</taxon>
    </lineage>
</organism>
<gene>
    <name evidence="1" type="ORF">BPOR_0638g00090</name>
</gene>
<evidence type="ECO:0000313" key="1">
    <source>
        <dbReference type="EMBL" id="TGO83501.1"/>
    </source>
</evidence>
<proteinExistence type="predicted"/>
<dbReference type="Proteomes" id="UP000297280">
    <property type="component" value="Unassembled WGS sequence"/>
</dbReference>
<dbReference type="EMBL" id="PQXO01000637">
    <property type="protein sequence ID" value="TGO83501.1"/>
    <property type="molecule type" value="Genomic_DNA"/>
</dbReference>
<comment type="caution">
    <text evidence="1">The sequence shown here is derived from an EMBL/GenBank/DDBJ whole genome shotgun (WGS) entry which is preliminary data.</text>
</comment>
<sequence length="63" mass="7040">MELQLMLRSSSSKLATTKLKEEKDPVPILRTLNSSSVGSHTKSLHIWQNKAPVLDSTSEYVID</sequence>
<keyword evidence="2" id="KW-1185">Reference proteome</keyword>
<evidence type="ECO:0000313" key="2">
    <source>
        <dbReference type="Proteomes" id="UP000297280"/>
    </source>
</evidence>
<dbReference type="AlphaFoldDB" id="A0A4Z1KBF3"/>